<protein>
    <submittedName>
        <fullName evidence="2">Uncharacterized protein</fullName>
    </submittedName>
</protein>
<evidence type="ECO:0000256" key="1">
    <source>
        <dbReference type="SAM" id="MobiDB-lite"/>
    </source>
</evidence>
<sequence>MLFPSPLHLTKTPLSLAPAPHSEGEPKMSIRASAPRDGVLKGSDAFLGPEEIAKFPFKVMLGGPLNYAHCKRAINFSVLFLRYKKANMTESDMELWRMLLSKVKWI</sequence>
<feature type="region of interest" description="Disordered" evidence="1">
    <location>
        <begin position="1"/>
        <end position="33"/>
    </location>
</feature>
<keyword evidence="3" id="KW-1185">Reference proteome</keyword>
<reference evidence="2 3" key="1">
    <citation type="submission" date="2024-01" db="EMBL/GenBank/DDBJ databases">
        <title>The genomes of 5 underutilized Papilionoideae crops provide insights into root nodulation and disease resistanc.</title>
        <authorList>
            <person name="Jiang F."/>
        </authorList>
    </citation>
    <scope>NUCLEOTIDE SEQUENCE [LARGE SCALE GENOMIC DNA]</scope>
    <source>
        <strain evidence="2">LVBAO_FW01</strain>
        <tissue evidence="2">Leaves</tissue>
    </source>
</reference>
<dbReference type="EMBL" id="JAYMYQ010000006">
    <property type="protein sequence ID" value="KAK7323488.1"/>
    <property type="molecule type" value="Genomic_DNA"/>
</dbReference>
<dbReference type="Proteomes" id="UP001367508">
    <property type="component" value="Unassembled WGS sequence"/>
</dbReference>
<evidence type="ECO:0000313" key="2">
    <source>
        <dbReference type="EMBL" id="KAK7323488.1"/>
    </source>
</evidence>
<name>A0AAN9KWC4_CANGL</name>
<gene>
    <name evidence="2" type="ORF">VNO77_26962</name>
</gene>
<dbReference type="AlphaFoldDB" id="A0AAN9KWC4"/>
<proteinExistence type="predicted"/>
<organism evidence="2 3">
    <name type="scientific">Canavalia gladiata</name>
    <name type="common">Sword bean</name>
    <name type="synonym">Dolichos gladiatus</name>
    <dbReference type="NCBI Taxonomy" id="3824"/>
    <lineage>
        <taxon>Eukaryota</taxon>
        <taxon>Viridiplantae</taxon>
        <taxon>Streptophyta</taxon>
        <taxon>Embryophyta</taxon>
        <taxon>Tracheophyta</taxon>
        <taxon>Spermatophyta</taxon>
        <taxon>Magnoliopsida</taxon>
        <taxon>eudicotyledons</taxon>
        <taxon>Gunneridae</taxon>
        <taxon>Pentapetalae</taxon>
        <taxon>rosids</taxon>
        <taxon>fabids</taxon>
        <taxon>Fabales</taxon>
        <taxon>Fabaceae</taxon>
        <taxon>Papilionoideae</taxon>
        <taxon>50 kb inversion clade</taxon>
        <taxon>NPAAA clade</taxon>
        <taxon>indigoferoid/millettioid clade</taxon>
        <taxon>Phaseoleae</taxon>
        <taxon>Canavalia</taxon>
    </lineage>
</organism>
<accession>A0AAN9KWC4</accession>
<evidence type="ECO:0000313" key="3">
    <source>
        <dbReference type="Proteomes" id="UP001367508"/>
    </source>
</evidence>
<comment type="caution">
    <text evidence="2">The sequence shown here is derived from an EMBL/GenBank/DDBJ whole genome shotgun (WGS) entry which is preliminary data.</text>
</comment>